<reference evidence="2" key="1">
    <citation type="submission" date="2023-04" db="EMBL/GenBank/DDBJ databases">
        <title>Complete genome sequence of a phthalic acid esters degrading bacterial strain.</title>
        <authorList>
            <person name="Weng L."/>
            <person name="Jia Y."/>
            <person name="Ren L."/>
        </authorList>
    </citation>
    <scope>NUCLEOTIDE SEQUENCE</scope>
    <source>
        <strain evidence="2">RL-LY01</strain>
    </source>
</reference>
<feature type="domain" description="AB hydrolase-1" evidence="1">
    <location>
        <begin position="59"/>
        <end position="287"/>
    </location>
</feature>
<name>A0AAX3T3U7_9ACTN</name>
<dbReference type="Proteomes" id="UP001213504">
    <property type="component" value="Chromosome"/>
</dbReference>
<dbReference type="InterPro" id="IPR029058">
    <property type="entry name" value="AB_hydrolase_fold"/>
</dbReference>
<dbReference type="PANTHER" id="PTHR43798:SF33">
    <property type="entry name" value="HYDROLASE, PUTATIVE (AFU_ORTHOLOGUE AFUA_2G14860)-RELATED"/>
    <property type="match status" value="1"/>
</dbReference>
<dbReference type="Pfam" id="PF12697">
    <property type="entry name" value="Abhydrolase_6"/>
    <property type="match status" value="1"/>
</dbReference>
<dbReference type="RefSeq" id="WP_137810743.1">
    <property type="nucleotide sequence ID" value="NZ_CBDRNE010000034.1"/>
</dbReference>
<organism evidence="2 3">
    <name type="scientific">Gordonia hongkongensis</name>
    <dbReference type="NCBI Taxonomy" id="1701090"/>
    <lineage>
        <taxon>Bacteria</taxon>
        <taxon>Bacillati</taxon>
        <taxon>Actinomycetota</taxon>
        <taxon>Actinomycetes</taxon>
        <taxon>Mycobacteriales</taxon>
        <taxon>Gordoniaceae</taxon>
        <taxon>Gordonia</taxon>
    </lineage>
</organism>
<proteinExistence type="predicted"/>
<keyword evidence="2" id="KW-0378">Hydrolase</keyword>
<dbReference type="InterPro" id="IPR050266">
    <property type="entry name" value="AB_hydrolase_sf"/>
</dbReference>
<evidence type="ECO:0000313" key="3">
    <source>
        <dbReference type="Proteomes" id="UP001213504"/>
    </source>
</evidence>
<sequence length="297" mass="31406">MFAKVRPTIDTFAATPDGATFFAHYDALVQRSSATPLDIGSRFGTTRVNSFGPAGTRPVILLPGGGATSMAWVNVAGSLARTRRVHAVDLINDVGRSHVTRPPDTAGDLLDWLSSVLDGLGAARVDLAGHSYGAMVALAYAVGPGKDRVDRLALVDPTSSFTGLRTTYLLRALPVLLSPNPGRLRRFLRWETGGAALNPDWRDMYCAGARFPTAPTVVPKRPTDEALSALGDGGSVTVIVAPDSRAHDPRVVSRRVRALLPSARVTMLHSGSHHTVPLEPADEIADALVGAFDDTSA</sequence>
<dbReference type="InterPro" id="IPR000073">
    <property type="entry name" value="AB_hydrolase_1"/>
</dbReference>
<dbReference type="Gene3D" id="3.40.50.1820">
    <property type="entry name" value="alpha/beta hydrolase"/>
    <property type="match status" value="1"/>
</dbReference>
<dbReference type="PANTHER" id="PTHR43798">
    <property type="entry name" value="MONOACYLGLYCEROL LIPASE"/>
    <property type="match status" value="1"/>
</dbReference>
<protein>
    <submittedName>
        <fullName evidence="2">Alpha/beta fold hydrolase</fullName>
    </submittedName>
</protein>
<dbReference type="SUPFAM" id="SSF53474">
    <property type="entry name" value="alpha/beta-Hydrolases"/>
    <property type="match status" value="1"/>
</dbReference>
<evidence type="ECO:0000259" key="1">
    <source>
        <dbReference type="Pfam" id="PF12697"/>
    </source>
</evidence>
<gene>
    <name evidence="2" type="ORF">P9A14_16985</name>
</gene>
<evidence type="ECO:0000313" key="2">
    <source>
        <dbReference type="EMBL" id="WFP23825.1"/>
    </source>
</evidence>
<dbReference type="GO" id="GO:0016787">
    <property type="term" value="F:hydrolase activity"/>
    <property type="evidence" value="ECO:0007669"/>
    <property type="project" value="UniProtKB-KW"/>
</dbReference>
<accession>A0AAX3T3U7</accession>
<dbReference type="EMBL" id="CP121270">
    <property type="protein sequence ID" value="WFP23825.1"/>
    <property type="molecule type" value="Genomic_DNA"/>
</dbReference>
<dbReference type="AlphaFoldDB" id="A0AAX3T3U7"/>
<dbReference type="GO" id="GO:0016020">
    <property type="term" value="C:membrane"/>
    <property type="evidence" value="ECO:0007669"/>
    <property type="project" value="TreeGrafter"/>
</dbReference>